<comment type="subcellular location">
    <subcellularLocation>
        <location evidence="1">Membrane</location>
        <topology evidence="1">Multi-pass membrane protein</topology>
    </subcellularLocation>
</comment>
<feature type="transmembrane region" description="Helical" evidence="5">
    <location>
        <begin position="58"/>
        <end position="77"/>
    </location>
</feature>
<keyword evidence="4 5" id="KW-0472">Membrane</keyword>
<evidence type="ECO:0000256" key="5">
    <source>
        <dbReference type="SAM" id="Phobius"/>
    </source>
</evidence>
<dbReference type="OrthoDB" id="787277at2"/>
<organism evidence="7 8">
    <name type="scientific">Hartmannibacter diazotrophicus</name>
    <dbReference type="NCBI Taxonomy" id="1482074"/>
    <lineage>
        <taxon>Bacteria</taxon>
        <taxon>Pseudomonadati</taxon>
        <taxon>Pseudomonadota</taxon>
        <taxon>Alphaproteobacteria</taxon>
        <taxon>Hyphomicrobiales</taxon>
        <taxon>Pleomorphomonadaceae</taxon>
        <taxon>Hartmannibacter</taxon>
    </lineage>
</organism>
<dbReference type="KEGG" id="hdi:HDIA_1227"/>
<gene>
    <name evidence="7" type="ORF">HDIA_1227</name>
</gene>
<evidence type="ECO:0000313" key="7">
    <source>
        <dbReference type="EMBL" id="SON54768.1"/>
    </source>
</evidence>
<keyword evidence="8" id="KW-1185">Reference proteome</keyword>
<feature type="transmembrane region" description="Helical" evidence="5">
    <location>
        <begin position="148"/>
        <end position="170"/>
    </location>
</feature>
<feature type="transmembrane region" description="Helical" evidence="5">
    <location>
        <begin position="118"/>
        <end position="136"/>
    </location>
</feature>
<feature type="transmembrane region" description="Helical" evidence="5">
    <location>
        <begin position="89"/>
        <end position="106"/>
    </location>
</feature>
<dbReference type="Proteomes" id="UP000223606">
    <property type="component" value="Chromosome 1"/>
</dbReference>
<feature type="transmembrane region" description="Helical" evidence="5">
    <location>
        <begin position="333"/>
        <end position="353"/>
    </location>
</feature>
<dbReference type="Pfam" id="PF04932">
    <property type="entry name" value="Wzy_C"/>
    <property type="match status" value="1"/>
</dbReference>
<evidence type="ECO:0000256" key="1">
    <source>
        <dbReference type="ARBA" id="ARBA00004141"/>
    </source>
</evidence>
<evidence type="ECO:0000256" key="4">
    <source>
        <dbReference type="ARBA" id="ARBA00023136"/>
    </source>
</evidence>
<name>A0A2C9D3N3_9HYPH</name>
<feature type="transmembrane region" description="Helical" evidence="5">
    <location>
        <begin position="176"/>
        <end position="194"/>
    </location>
</feature>
<evidence type="ECO:0000256" key="2">
    <source>
        <dbReference type="ARBA" id="ARBA00022692"/>
    </source>
</evidence>
<feature type="transmembrane region" description="Helical" evidence="5">
    <location>
        <begin position="215"/>
        <end position="235"/>
    </location>
</feature>
<dbReference type="InterPro" id="IPR007016">
    <property type="entry name" value="O-antigen_ligase-rel_domated"/>
</dbReference>
<evidence type="ECO:0000313" key="8">
    <source>
        <dbReference type="Proteomes" id="UP000223606"/>
    </source>
</evidence>
<dbReference type="RefSeq" id="WP_157775369.1">
    <property type="nucleotide sequence ID" value="NZ_LT960614.1"/>
</dbReference>
<sequence>MTGAHVARRQIRLPIRPYVIPVTLLFCAEVMSGETVFVLAVAYVAVTSVLRHRFVTPPPLFFPLAMIAGVGFFVTIYDSAFSRDAVKGFYYMIRPVVFLYVGFYLSRTQMRYRTLVNAALIVAGVLSLYYAAGYVLNPEVADAGRYALREALGTGYMVVPIALFLVLSHYKIERDIVLIGALSAVYVGAILLSDSRSAIIVFMTLMIAKYFPKPLFSLGAVLLAVLLYFITTPYIDSFFTTTSLTTMLDKLPSGVAELVPVERYFDKDVNDGWRGYEVYRAFTFVWEHPVLYRIFGTGWHSQVPILWKILLGDELLDAIPVFHSGFSTLLVRAGYFGIFMFVVQIALLGSFFSSTKVENDHAREIQTLGLGIAGSLVVLTPLIGGIYNPGSTSQVFLLFLGYCVGRHQLDIREVPRRKKTYRLFKTGPRRRMPRAGFAGRRVEY</sequence>
<feature type="transmembrane region" description="Helical" evidence="5">
    <location>
        <begin position="365"/>
        <end position="387"/>
    </location>
</feature>
<dbReference type="GO" id="GO:0016020">
    <property type="term" value="C:membrane"/>
    <property type="evidence" value="ECO:0007669"/>
    <property type="project" value="UniProtKB-SubCell"/>
</dbReference>
<proteinExistence type="predicted"/>
<evidence type="ECO:0000256" key="3">
    <source>
        <dbReference type="ARBA" id="ARBA00022989"/>
    </source>
</evidence>
<keyword evidence="3 5" id="KW-1133">Transmembrane helix</keyword>
<feature type="transmembrane region" description="Helical" evidence="5">
    <location>
        <begin position="18"/>
        <end position="46"/>
    </location>
</feature>
<accession>A0A2C9D3N3</accession>
<feature type="domain" description="O-antigen ligase-related" evidence="6">
    <location>
        <begin position="183"/>
        <end position="342"/>
    </location>
</feature>
<keyword evidence="7" id="KW-0436">Ligase</keyword>
<protein>
    <submittedName>
        <fullName evidence="7">Lipid A core -O-antigen ligase</fullName>
    </submittedName>
</protein>
<dbReference type="EMBL" id="LT960614">
    <property type="protein sequence ID" value="SON54768.1"/>
    <property type="molecule type" value="Genomic_DNA"/>
</dbReference>
<dbReference type="GO" id="GO:0016874">
    <property type="term" value="F:ligase activity"/>
    <property type="evidence" value="ECO:0007669"/>
    <property type="project" value="UniProtKB-KW"/>
</dbReference>
<reference evidence="8" key="1">
    <citation type="submission" date="2017-09" db="EMBL/GenBank/DDBJ databases">
        <title>Genome sequence of Nannocystis excedens DSM 71.</title>
        <authorList>
            <person name="Blom J."/>
        </authorList>
    </citation>
    <scope>NUCLEOTIDE SEQUENCE [LARGE SCALE GENOMIC DNA]</scope>
    <source>
        <strain evidence="8">type strain: E19</strain>
    </source>
</reference>
<evidence type="ECO:0000259" key="6">
    <source>
        <dbReference type="Pfam" id="PF04932"/>
    </source>
</evidence>
<dbReference type="AlphaFoldDB" id="A0A2C9D3N3"/>
<keyword evidence="2 5" id="KW-0812">Transmembrane</keyword>